<dbReference type="PANTHER" id="PTHR31964:SF113">
    <property type="entry name" value="USPA DOMAIN-CONTAINING PROTEIN"/>
    <property type="match status" value="1"/>
</dbReference>
<dbReference type="OrthoDB" id="9816117at2"/>
<dbReference type="InterPro" id="IPR014729">
    <property type="entry name" value="Rossmann-like_a/b/a_fold"/>
</dbReference>
<dbReference type="PRINTS" id="PR01438">
    <property type="entry name" value="UNVRSLSTRESS"/>
</dbReference>
<evidence type="ECO:0000256" key="1">
    <source>
        <dbReference type="ARBA" id="ARBA00008791"/>
    </source>
</evidence>
<dbReference type="PANTHER" id="PTHR31964">
    <property type="entry name" value="ADENINE NUCLEOTIDE ALPHA HYDROLASES-LIKE SUPERFAMILY PROTEIN"/>
    <property type="match status" value="1"/>
</dbReference>
<dbReference type="RefSeq" id="WP_133741633.1">
    <property type="nucleotide sequence ID" value="NZ_SNYN01000007.1"/>
</dbReference>
<protein>
    <submittedName>
        <fullName evidence="3">Nucleotide-binding universal stress UspA family protein</fullName>
    </submittedName>
</protein>
<sequence>MPVSQQNPVVAGVDGSDNGARALDWAAREAARSHRPLRVVSVTEKPGVLARFGLAPDGASVTGASQRIVDAAVEHVRASHPGTEVSGAVLPGPRDRALVAESGNAHLMVVGSRGLGGVESLFAESVGAELAARGACPVVVVPENAVTAETTRVVVGTDCSEGSRAAVRLAFEQAATRGVAVRAVLAWESTAFAWPEEGDGDWPADQEPTVDRVRARLAEFLSGERAAYPDVPVEEVVVPGAAAPSLVQEGGGSDLLVVGSHGRGGIAEVIMGLGSVSHGVLRHSRCPVAVVPTRTASVPTGTGDGPGE</sequence>
<evidence type="ECO:0000313" key="3">
    <source>
        <dbReference type="EMBL" id="TDQ52289.1"/>
    </source>
</evidence>
<dbReference type="Gene3D" id="3.40.50.620">
    <property type="entry name" value="HUPs"/>
    <property type="match status" value="2"/>
</dbReference>
<proteinExistence type="inferred from homology"/>
<feature type="domain" description="UspA" evidence="2">
    <location>
        <begin position="8"/>
        <end position="142"/>
    </location>
</feature>
<evidence type="ECO:0000313" key="4">
    <source>
        <dbReference type="Proteomes" id="UP000295281"/>
    </source>
</evidence>
<dbReference type="Proteomes" id="UP000295281">
    <property type="component" value="Unassembled WGS sequence"/>
</dbReference>
<comment type="caution">
    <text evidence="3">The sequence shown here is derived from an EMBL/GenBank/DDBJ whole genome shotgun (WGS) entry which is preliminary data.</text>
</comment>
<name>A0A4R6UXW4_9ACTN</name>
<dbReference type="InterPro" id="IPR006016">
    <property type="entry name" value="UspA"/>
</dbReference>
<comment type="similarity">
    <text evidence="1">Belongs to the universal stress protein A family.</text>
</comment>
<gene>
    <name evidence="3" type="ORF">EV190_107121</name>
</gene>
<organism evidence="3 4">
    <name type="scientific">Actinorugispora endophytica</name>
    <dbReference type="NCBI Taxonomy" id="1605990"/>
    <lineage>
        <taxon>Bacteria</taxon>
        <taxon>Bacillati</taxon>
        <taxon>Actinomycetota</taxon>
        <taxon>Actinomycetes</taxon>
        <taxon>Streptosporangiales</taxon>
        <taxon>Nocardiopsidaceae</taxon>
        <taxon>Actinorugispora</taxon>
    </lineage>
</organism>
<reference evidence="3 4" key="1">
    <citation type="submission" date="2019-03" db="EMBL/GenBank/DDBJ databases">
        <title>Genomic Encyclopedia of Type Strains, Phase IV (KMG-IV): sequencing the most valuable type-strain genomes for metagenomic binning, comparative biology and taxonomic classification.</title>
        <authorList>
            <person name="Goeker M."/>
        </authorList>
    </citation>
    <scope>NUCLEOTIDE SEQUENCE [LARGE SCALE GENOMIC DNA]</scope>
    <source>
        <strain evidence="3 4">DSM 46770</strain>
    </source>
</reference>
<dbReference type="SUPFAM" id="SSF52402">
    <property type="entry name" value="Adenine nucleotide alpha hydrolases-like"/>
    <property type="match status" value="2"/>
</dbReference>
<dbReference type="EMBL" id="SNYN01000007">
    <property type="protein sequence ID" value="TDQ52289.1"/>
    <property type="molecule type" value="Genomic_DNA"/>
</dbReference>
<keyword evidence="4" id="KW-1185">Reference proteome</keyword>
<dbReference type="Pfam" id="PF00582">
    <property type="entry name" value="Usp"/>
    <property type="match status" value="2"/>
</dbReference>
<feature type="domain" description="UspA" evidence="2">
    <location>
        <begin position="151"/>
        <end position="292"/>
    </location>
</feature>
<evidence type="ECO:0000259" key="2">
    <source>
        <dbReference type="Pfam" id="PF00582"/>
    </source>
</evidence>
<dbReference type="AlphaFoldDB" id="A0A4R6UXW4"/>
<dbReference type="InterPro" id="IPR006015">
    <property type="entry name" value="Universal_stress_UspA"/>
</dbReference>
<accession>A0A4R6UXW4</accession>